<reference evidence="9 10" key="1">
    <citation type="submission" date="2018-06" db="EMBL/GenBank/DDBJ databases">
        <authorList>
            <consortium name="Pathogen Informatics"/>
            <person name="Doyle S."/>
        </authorList>
    </citation>
    <scope>NUCLEOTIDE SEQUENCE [LARGE SCALE GENOMIC DNA]</scope>
    <source>
        <strain evidence="9 10">NCTC13093</strain>
    </source>
</reference>
<evidence type="ECO:0000256" key="8">
    <source>
        <dbReference type="SAM" id="Phobius"/>
    </source>
</evidence>
<dbReference type="PANTHER" id="PTHR30558:SF3">
    <property type="entry name" value="BIOPOLYMER TRANSPORT PROTEIN EXBD-RELATED"/>
    <property type="match status" value="1"/>
</dbReference>
<evidence type="ECO:0000256" key="3">
    <source>
        <dbReference type="ARBA" id="ARBA00022475"/>
    </source>
</evidence>
<evidence type="ECO:0000256" key="5">
    <source>
        <dbReference type="ARBA" id="ARBA00022989"/>
    </source>
</evidence>
<gene>
    <name evidence="9" type="ORF">NCTC13093_00488</name>
</gene>
<comment type="subcellular location">
    <subcellularLocation>
        <location evidence="1">Cell membrane</location>
        <topology evidence="1">Single-pass membrane protein</topology>
    </subcellularLocation>
    <subcellularLocation>
        <location evidence="7">Cell membrane</location>
        <topology evidence="7">Single-pass type II membrane protein</topology>
    </subcellularLocation>
</comment>
<sequence length="127" mass="14281">MNDFEDDLHVDLTPLIDVIFMLVIFFIMTMSFTLPVIDIVLPSSSTAEQTQKSNNIVITVNKDGEYLYKERVISAKELKDILLVQDDATIELNIDGNSKTQILIDIADIARSHTDGRLIINTIKADN</sequence>
<dbReference type="RefSeq" id="WP_113743310.1">
    <property type="nucleotide sequence ID" value="NZ_UAPU01000007.1"/>
</dbReference>
<feature type="transmembrane region" description="Helical" evidence="8">
    <location>
        <begin position="18"/>
        <end position="41"/>
    </location>
</feature>
<keyword evidence="4 7" id="KW-0812">Transmembrane</keyword>
<evidence type="ECO:0000256" key="1">
    <source>
        <dbReference type="ARBA" id="ARBA00004162"/>
    </source>
</evidence>
<evidence type="ECO:0000313" key="9">
    <source>
        <dbReference type="EMBL" id="SPT69125.1"/>
    </source>
</evidence>
<keyword evidence="7" id="KW-0653">Protein transport</keyword>
<dbReference type="GO" id="GO:0015031">
    <property type="term" value="P:protein transport"/>
    <property type="evidence" value="ECO:0007669"/>
    <property type="project" value="UniProtKB-KW"/>
</dbReference>
<dbReference type="OrthoDB" id="9793581at2"/>
<evidence type="ECO:0000256" key="4">
    <source>
        <dbReference type="ARBA" id="ARBA00022692"/>
    </source>
</evidence>
<dbReference type="PANTHER" id="PTHR30558">
    <property type="entry name" value="EXBD MEMBRANE COMPONENT OF PMF-DRIVEN MACROMOLECULE IMPORT SYSTEM"/>
    <property type="match status" value="1"/>
</dbReference>
<dbReference type="InterPro" id="IPR003400">
    <property type="entry name" value="ExbD"/>
</dbReference>
<keyword evidence="7" id="KW-0813">Transport</keyword>
<dbReference type="GO" id="GO:0005886">
    <property type="term" value="C:plasma membrane"/>
    <property type="evidence" value="ECO:0007669"/>
    <property type="project" value="UniProtKB-SubCell"/>
</dbReference>
<keyword evidence="6 8" id="KW-0472">Membrane</keyword>
<dbReference type="AlphaFoldDB" id="A0A2X0V8J7"/>
<keyword evidence="10" id="KW-1185">Reference proteome</keyword>
<evidence type="ECO:0000256" key="7">
    <source>
        <dbReference type="RuleBase" id="RU003879"/>
    </source>
</evidence>
<comment type="similarity">
    <text evidence="2 7">Belongs to the ExbD/TolR family.</text>
</comment>
<name>A0A2X0V8J7_9GAMM</name>
<proteinExistence type="inferred from homology"/>
<dbReference type="GO" id="GO:0022857">
    <property type="term" value="F:transmembrane transporter activity"/>
    <property type="evidence" value="ECO:0007669"/>
    <property type="project" value="InterPro"/>
</dbReference>
<organism evidence="9 10">
    <name type="scientific">Anaerobiospirillum thomasii</name>
    <dbReference type="NCBI Taxonomy" id="179995"/>
    <lineage>
        <taxon>Bacteria</taxon>
        <taxon>Pseudomonadati</taxon>
        <taxon>Pseudomonadota</taxon>
        <taxon>Gammaproteobacteria</taxon>
        <taxon>Aeromonadales</taxon>
        <taxon>Succinivibrionaceae</taxon>
        <taxon>Anaerobiospirillum</taxon>
    </lineage>
</organism>
<keyword evidence="5 8" id="KW-1133">Transmembrane helix</keyword>
<dbReference type="EMBL" id="UAPV01000001">
    <property type="protein sequence ID" value="SPT69125.1"/>
    <property type="molecule type" value="Genomic_DNA"/>
</dbReference>
<evidence type="ECO:0000256" key="6">
    <source>
        <dbReference type="ARBA" id="ARBA00023136"/>
    </source>
</evidence>
<keyword evidence="3" id="KW-1003">Cell membrane</keyword>
<evidence type="ECO:0000313" key="10">
    <source>
        <dbReference type="Proteomes" id="UP000250086"/>
    </source>
</evidence>
<evidence type="ECO:0000256" key="2">
    <source>
        <dbReference type="ARBA" id="ARBA00005811"/>
    </source>
</evidence>
<accession>A0A2X0V8J7</accession>
<dbReference type="Proteomes" id="UP000250086">
    <property type="component" value="Unassembled WGS sequence"/>
</dbReference>
<protein>
    <submittedName>
        <fullName evidence="9">Biopolymer transport protein ExbD</fullName>
    </submittedName>
</protein>
<dbReference type="Pfam" id="PF02472">
    <property type="entry name" value="ExbD"/>
    <property type="match status" value="1"/>
</dbReference>